<protein>
    <submittedName>
        <fullName evidence="2">Agenet-like domain-containing protein</fullName>
    </submittedName>
</protein>
<feature type="domain" description="Agenet-like" evidence="1">
    <location>
        <begin position="57"/>
        <end position="102"/>
    </location>
</feature>
<dbReference type="InterPro" id="IPR008395">
    <property type="entry name" value="Agenet-like_dom"/>
</dbReference>
<name>A0AAD7Q1Q0_QUISA</name>
<keyword evidence="3" id="KW-1185">Reference proteome</keyword>
<dbReference type="Pfam" id="PF05641">
    <property type="entry name" value="Agenet"/>
    <property type="match status" value="1"/>
</dbReference>
<evidence type="ECO:0000313" key="3">
    <source>
        <dbReference type="Proteomes" id="UP001163823"/>
    </source>
</evidence>
<dbReference type="PANTHER" id="PTHR31917:SF147">
    <property type="entry name" value="AGENET DOMAIN-CONTAINING PROTEIN"/>
    <property type="match status" value="1"/>
</dbReference>
<evidence type="ECO:0000313" key="2">
    <source>
        <dbReference type="EMBL" id="KAJ7973249.1"/>
    </source>
</evidence>
<accession>A0AAD7Q1Q0</accession>
<dbReference type="PANTHER" id="PTHR31917">
    <property type="entry name" value="AGENET DOMAIN-CONTAINING PROTEIN-RELATED"/>
    <property type="match status" value="1"/>
</dbReference>
<evidence type="ECO:0000259" key="1">
    <source>
        <dbReference type="Pfam" id="PF05641"/>
    </source>
</evidence>
<organism evidence="2 3">
    <name type="scientific">Quillaja saponaria</name>
    <name type="common">Soap bark tree</name>
    <dbReference type="NCBI Taxonomy" id="32244"/>
    <lineage>
        <taxon>Eukaryota</taxon>
        <taxon>Viridiplantae</taxon>
        <taxon>Streptophyta</taxon>
        <taxon>Embryophyta</taxon>
        <taxon>Tracheophyta</taxon>
        <taxon>Spermatophyta</taxon>
        <taxon>Magnoliopsida</taxon>
        <taxon>eudicotyledons</taxon>
        <taxon>Gunneridae</taxon>
        <taxon>Pentapetalae</taxon>
        <taxon>rosids</taxon>
        <taxon>fabids</taxon>
        <taxon>Fabales</taxon>
        <taxon>Quillajaceae</taxon>
        <taxon>Quillaja</taxon>
    </lineage>
</organism>
<gene>
    <name evidence="2" type="ORF">O6P43_011019</name>
</gene>
<comment type="caution">
    <text evidence="2">The sequence shown here is derived from an EMBL/GenBank/DDBJ whole genome shotgun (WGS) entry which is preliminary data.</text>
</comment>
<dbReference type="KEGG" id="qsa:O6P43_011019"/>
<dbReference type="EMBL" id="JARAOO010000004">
    <property type="protein sequence ID" value="KAJ7973249.1"/>
    <property type="molecule type" value="Genomic_DNA"/>
</dbReference>
<proteinExistence type="predicted"/>
<sequence length="139" mass="16143">MSRPTKEQIELGKEDLRLHWEWLTGTWVPPLEEEKASITTEGKSSITMTEEKFSWETLVEVCSDEDGFQGPWFAVTIIEAKGKDKFLVEYQSLRTDGDAEFLRRRLIPCIYGPIHQKLQWLITFNFLKKLMLCTMIVGG</sequence>
<dbReference type="AlphaFoldDB" id="A0AAD7Q1Q0"/>
<dbReference type="CDD" id="cd20405">
    <property type="entry name" value="Tudor_Agenet_AtDUF_rpt1_3"/>
    <property type="match status" value="1"/>
</dbReference>
<dbReference type="Proteomes" id="UP001163823">
    <property type="component" value="Chromosome 4"/>
</dbReference>
<reference evidence="2" key="1">
    <citation type="journal article" date="2023" name="Science">
        <title>Elucidation of the pathway for biosynthesis of saponin adjuvants from the soapbark tree.</title>
        <authorList>
            <person name="Reed J."/>
            <person name="Orme A."/>
            <person name="El-Demerdash A."/>
            <person name="Owen C."/>
            <person name="Martin L.B.B."/>
            <person name="Misra R.C."/>
            <person name="Kikuchi S."/>
            <person name="Rejzek M."/>
            <person name="Martin A.C."/>
            <person name="Harkess A."/>
            <person name="Leebens-Mack J."/>
            <person name="Louveau T."/>
            <person name="Stephenson M.J."/>
            <person name="Osbourn A."/>
        </authorList>
    </citation>
    <scope>NUCLEOTIDE SEQUENCE</scope>
    <source>
        <strain evidence="2">S10</strain>
    </source>
</reference>